<dbReference type="EMBL" id="CTEC01000001">
    <property type="protein sequence ID" value="CQD03640.1"/>
    <property type="molecule type" value="Genomic_DNA"/>
</dbReference>
<protein>
    <submittedName>
        <fullName evidence="1">Uncharacterized protein</fullName>
    </submittedName>
</protein>
<sequence length="113" mass="12118">MRNLLYQAPALVPPTVDEVVAALLNARMLIQQGWSRGQAVVAVVDGRPCYCVVAAITACSHTTQIRDAAMAAARYATPARYRTVSEFNDAARAVGDVVDMLRRAAGYARHTAA</sequence>
<name>A0A0U1CZT7_9MYCO</name>
<accession>A0A0U1CZT7</accession>
<dbReference type="Proteomes" id="UP000199601">
    <property type="component" value="Unassembled WGS sequence"/>
</dbReference>
<dbReference type="AlphaFoldDB" id="A0A0U1CZT7"/>
<dbReference type="RefSeq" id="WP_090418262.1">
    <property type="nucleotide sequence ID" value="NZ_CTEC01000001.1"/>
</dbReference>
<dbReference type="InterPro" id="IPR045677">
    <property type="entry name" value="DUF6197"/>
</dbReference>
<evidence type="ECO:0000313" key="1">
    <source>
        <dbReference type="EMBL" id="CQD03640.1"/>
    </source>
</evidence>
<keyword evidence="2" id="KW-1185">Reference proteome</keyword>
<gene>
    <name evidence="1" type="ORF">BN000_00609</name>
</gene>
<dbReference type="Pfam" id="PF19698">
    <property type="entry name" value="DUF6197"/>
    <property type="match status" value="1"/>
</dbReference>
<reference evidence="2" key="1">
    <citation type="submission" date="2015-03" db="EMBL/GenBank/DDBJ databases">
        <authorList>
            <person name="Urmite Genomes"/>
        </authorList>
    </citation>
    <scope>NUCLEOTIDE SEQUENCE [LARGE SCALE GENOMIC DNA]</scope>
    <source>
        <strain evidence="2">CSUR P1344</strain>
    </source>
</reference>
<organism evidence="1 2">
    <name type="scientific">Mycobacterium europaeum</name>
    <dbReference type="NCBI Taxonomy" id="761804"/>
    <lineage>
        <taxon>Bacteria</taxon>
        <taxon>Bacillati</taxon>
        <taxon>Actinomycetota</taxon>
        <taxon>Actinomycetes</taxon>
        <taxon>Mycobacteriales</taxon>
        <taxon>Mycobacteriaceae</taxon>
        <taxon>Mycobacterium</taxon>
        <taxon>Mycobacterium simiae complex</taxon>
    </lineage>
</organism>
<proteinExistence type="predicted"/>
<evidence type="ECO:0000313" key="2">
    <source>
        <dbReference type="Proteomes" id="UP000199601"/>
    </source>
</evidence>